<proteinExistence type="predicted"/>
<evidence type="ECO:0000313" key="3">
    <source>
        <dbReference type="Proteomes" id="UP001369815"/>
    </source>
</evidence>
<sequence>MNGTKKELRAAEYRYMEEVKCVKRFGDLVPETVWLDYKDAFERLISVQKKMRDKIDKNIRAGNIIRYNATPPFEVCGSPGVDDDEGIPSPFFRNFEPLEPVVPTPLVQRPRHGHENHRHEPYPLPQSRSQTAVPSNSATSESGTLGKQSLASTSAGELSSRTQETPDELGSRIQEIMQVIIDNMDKPSRHTWELLTDIFDSSRRT</sequence>
<reference evidence="2 3" key="1">
    <citation type="journal article" date="2024" name="Front Chem Biol">
        <title>Unveiling the potential of Daldinia eschscholtzii MFLUCC 19-0629 through bioactivity and bioinformatics studies for enhanced sustainable agriculture production.</title>
        <authorList>
            <person name="Brooks S."/>
            <person name="Weaver J.A."/>
            <person name="Klomchit A."/>
            <person name="Alharthi S.A."/>
            <person name="Onlamun T."/>
            <person name="Nurani R."/>
            <person name="Vong T.K."/>
            <person name="Alberti F."/>
            <person name="Greco C."/>
        </authorList>
    </citation>
    <scope>NUCLEOTIDE SEQUENCE [LARGE SCALE GENOMIC DNA]</scope>
    <source>
        <strain evidence="2">MFLUCC 19-0629</strain>
    </source>
</reference>
<dbReference type="AlphaFoldDB" id="A0AAX6MQG7"/>
<name>A0AAX6MQG7_9PEZI</name>
<accession>A0AAX6MQG7</accession>
<feature type="region of interest" description="Disordered" evidence="1">
    <location>
        <begin position="103"/>
        <end position="170"/>
    </location>
</feature>
<feature type="compositionally biased region" description="Polar residues" evidence="1">
    <location>
        <begin position="126"/>
        <end position="163"/>
    </location>
</feature>
<evidence type="ECO:0000313" key="2">
    <source>
        <dbReference type="EMBL" id="KAK6954875.1"/>
    </source>
</evidence>
<evidence type="ECO:0000256" key="1">
    <source>
        <dbReference type="SAM" id="MobiDB-lite"/>
    </source>
</evidence>
<dbReference type="Proteomes" id="UP001369815">
    <property type="component" value="Unassembled WGS sequence"/>
</dbReference>
<dbReference type="EMBL" id="JBANMG010000004">
    <property type="protein sequence ID" value="KAK6954875.1"/>
    <property type="molecule type" value="Genomic_DNA"/>
</dbReference>
<keyword evidence="3" id="KW-1185">Reference proteome</keyword>
<comment type="caution">
    <text evidence="2">The sequence shown here is derived from an EMBL/GenBank/DDBJ whole genome shotgun (WGS) entry which is preliminary data.</text>
</comment>
<gene>
    <name evidence="2" type="ORF">Daesc_004847</name>
</gene>
<protein>
    <submittedName>
        <fullName evidence="2">Uncharacterized protein</fullName>
    </submittedName>
</protein>
<organism evidence="2 3">
    <name type="scientific">Daldinia eschscholtzii</name>
    <dbReference type="NCBI Taxonomy" id="292717"/>
    <lineage>
        <taxon>Eukaryota</taxon>
        <taxon>Fungi</taxon>
        <taxon>Dikarya</taxon>
        <taxon>Ascomycota</taxon>
        <taxon>Pezizomycotina</taxon>
        <taxon>Sordariomycetes</taxon>
        <taxon>Xylariomycetidae</taxon>
        <taxon>Xylariales</taxon>
        <taxon>Hypoxylaceae</taxon>
        <taxon>Daldinia</taxon>
    </lineage>
</organism>